<evidence type="ECO:0000313" key="2">
    <source>
        <dbReference type="Proteomes" id="UP000094527"/>
    </source>
</evidence>
<accession>A0A1D2M3S4</accession>
<dbReference type="Gene3D" id="2.60.120.290">
    <property type="entry name" value="Spermadhesin, CUB domain"/>
    <property type="match status" value="1"/>
</dbReference>
<protein>
    <recommendedName>
        <fullName evidence="3">CUB domain-containing protein</fullName>
    </recommendedName>
</protein>
<evidence type="ECO:0000313" key="1">
    <source>
        <dbReference type="EMBL" id="ODM87625.1"/>
    </source>
</evidence>
<dbReference type="SUPFAM" id="SSF49854">
    <property type="entry name" value="Spermadhesin, CUB domain"/>
    <property type="match status" value="1"/>
</dbReference>
<dbReference type="OrthoDB" id="6366701at2759"/>
<organism evidence="1 2">
    <name type="scientific">Orchesella cincta</name>
    <name type="common">Springtail</name>
    <name type="synonym">Podura cincta</name>
    <dbReference type="NCBI Taxonomy" id="48709"/>
    <lineage>
        <taxon>Eukaryota</taxon>
        <taxon>Metazoa</taxon>
        <taxon>Ecdysozoa</taxon>
        <taxon>Arthropoda</taxon>
        <taxon>Hexapoda</taxon>
        <taxon>Collembola</taxon>
        <taxon>Entomobryomorpha</taxon>
        <taxon>Entomobryoidea</taxon>
        <taxon>Orchesellidae</taxon>
        <taxon>Orchesellinae</taxon>
        <taxon>Orchesella</taxon>
    </lineage>
</organism>
<proteinExistence type="predicted"/>
<dbReference type="Proteomes" id="UP000094527">
    <property type="component" value="Unassembled WGS sequence"/>
</dbReference>
<keyword evidence="2" id="KW-1185">Reference proteome</keyword>
<name>A0A1D2M3S4_ORCCI</name>
<dbReference type="InterPro" id="IPR035914">
    <property type="entry name" value="Sperma_CUB_dom_sf"/>
</dbReference>
<dbReference type="AlphaFoldDB" id="A0A1D2M3S4"/>
<gene>
    <name evidence="1" type="ORF">Ocin01_19059</name>
</gene>
<evidence type="ECO:0008006" key="3">
    <source>
        <dbReference type="Google" id="ProtNLM"/>
    </source>
</evidence>
<comment type="caution">
    <text evidence="1">The sequence shown here is derived from an EMBL/GenBank/DDBJ whole genome shotgun (WGS) entry which is preliminary data.</text>
</comment>
<sequence length="146" mass="16559">MRLQFVYAPLDNIHRPEEKTVVSYVEDSLEPGCCGCDYLKVFKFQSTGGWADASQSVCGGSEYQKWESDDMVMILFRSDDSRVGRGFHLVHSHDQAYRAKQSVVCGGNEYQKWESDDMVMILFHSDTSDIGQGFHIVHSHELTTLA</sequence>
<dbReference type="EMBL" id="LJIJ01004950">
    <property type="protein sequence ID" value="ODM87625.1"/>
    <property type="molecule type" value="Genomic_DNA"/>
</dbReference>
<reference evidence="1 2" key="1">
    <citation type="journal article" date="2016" name="Genome Biol. Evol.">
        <title>Gene Family Evolution Reflects Adaptation to Soil Environmental Stressors in the Genome of the Collembolan Orchesella cincta.</title>
        <authorList>
            <person name="Faddeeva-Vakhrusheva A."/>
            <person name="Derks M.F."/>
            <person name="Anvar S.Y."/>
            <person name="Agamennone V."/>
            <person name="Suring W."/>
            <person name="Smit S."/>
            <person name="van Straalen N.M."/>
            <person name="Roelofs D."/>
        </authorList>
    </citation>
    <scope>NUCLEOTIDE SEQUENCE [LARGE SCALE GENOMIC DNA]</scope>
    <source>
        <tissue evidence="1">Mixed pool</tissue>
    </source>
</reference>